<feature type="non-terminal residue" evidence="1">
    <location>
        <position position="232"/>
    </location>
</feature>
<dbReference type="EMBL" id="PUHP01000181">
    <property type="protein sequence ID" value="TQN72334.1"/>
    <property type="molecule type" value="Genomic_DNA"/>
</dbReference>
<dbReference type="OrthoDB" id="3029913at2759"/>
<dbReference type="Proteomes" id="UP000326340">
    <property type="component" value="Unassembled WGS sequence"/>
</dbReference>
<protein>
    <submittedName>
        <fullName evidence="1">Uncharacterized protein</fullName>
    </submittedName>
</protein>
<accession>A0A5Q4C1A8</accession>
<gene>
    <name evidence="1" type="ORF">CSHISOI_03230</name>
</gene>
<organism evidence="1 2">
    <name type="scientific">Colletotrichum shisoi</name>
    <dbReference type="NCBI Taxonomy" id="2078593"/>
    <lineage>
        <taxon>Eukaryota</taxon>
        <taxon>Fungi</taxon>
        <taxon>Dikarya</taxon>
        <taxon>Ascomycota</taxon>
        <taxon>Pezizomycotina</taxon>
        <taxon>Sordariomycetes</taxon>
        <taxon>Hypocreomycetidae</taxon>
        <taxon>Glomerellales</taxon>
        <taxon>Glomerellaceae</taxon>
        <taxon>Colletotrichum</taxon>
        <taxon>Colletotrichum destructivum species complex</taxon>
    </lineage>
</organism>
<reference evidence="1 2" key="1">
    <citation type="journal article" date="2019" name="Sci. Rep.">
        <title>Colletotrichum shisoi sp. nov., an anthracnose pathogen of Perilla frutescens in Japan: molecular phylogenetic, morphological and genomic evidence.</title>
        <authorList>
            <person name="Gan P."/>
            <person name="Tsushima A."/>
            <person name="Hiroyama R."/>
            <person name="Narusaka M."/>
            <person name="Takano Y."/>
            <person name="Narusaka Y."/>
            <person name="Kawaradani M."/>
            <person name="Damm U."/>
            <person name="Shirasu K."/>
        </authorList>
    </citation>
    <scope>NUCLEOTIDE SEQUENCE [LARGE SCALE GENOMIC DNA]</scope>
    <source>
        <strain evidence="1 2">PG-2018a</strain>
    </source>
</reference>
<keyword evidence="2" id="KW-1185">Reference proteome</keyword>
<dbReference type="AlphaFoldDB" id="A0A5Q4C1A8"/>
<proteinExistence type="predicted"/>
<comment type="caution">
    <text evidence="1">The sequence shown here is derived from an EMBL/GenBank/DDBJ whole genome shotgun (WGS) entry which is preliminary data.</text>
</comment>
<name>A0A5Q4C1A8_9PEZI</name>
<evidence type="ECO:0000313" key="2">
    <source>
        <dbReference type="Proteomes" id="UP000326340"/>
    </source>
</evidence>
<sequence>MESQTFGLLLAWPRVSGVYPHAILEGVDKLDLSNKNPQIHQTDHVDFVTVMEGLGRYFQPLRIRDDIWASLTQEGQIGESAEWLQRRLRDGYLLKPYTSLAGARSAVLFRGHLSATLPVKTATSVKPWSKTGVDLEVRDSRTGLVDITYRSAWQLGRLLAIGDPSFSISLLRLRGQIHAEARSLPIMDQAEAPADMDNVVNNPQYYNKVHDVTCRLSRGKDTTSSYNEWNGP</sequence>
<evidence type="ECO:0000313" key="1">
    <source>
        <dbReference type="EMBL" id="TQN72334.1"/>
    </source>
</evidence>